<dbReference type="SUPFAM" id="SSF55347">
    <property type="entry name" value="Glyceraldehyde-3-phosphate dehydrogenase-like, C-terminal domain"/>
    <property type="match status" value="1"/>
</dbReference>
<sequence length="447" mass="48677">MLRRYAVVGTGARSQMYLRAMLGEHAEVADLVAWCEPNPGRMDHADRLVHQLAPDAALPARYFPEQLEGMIAAERLDAVVVTSPDFTHADLVTRALRAGADVVVEKPLTTTASGCREIATAVEDTGRELVLTFNYRYSPRNSALKELISSGRVGEVTSVHFEWALDTVHGADYFRRWHRDKQHSGGLAIHKATHHFDLLNWWLADTPDRVFAVGGLRFYGQDNARARGLGERPERGTVDPPSADPFALDLRRDPVLRSLYWDAEQHDGYRRDQDVFGPGITIEDNLSAVIGYRRGASVTYSLNAHSPWEGYRVAVSGTEGRAELEVVERAAVLPGPDGVVLDASAAADSTDGAARHPGTRLVLQRHWQRAEEVPVATGAGGHGGGDALLLRDIFRGVSEDPLGRRAGYRDGLASVAVGLAVNASMESGRPVGIGELELTGRPHVGRQ</sequence>
<dbReference type="EMBL" id="JAWLNX010000031">
    <property type="protein sequence ID" value="MEB3371669.1"/>
    <property type="molecule type" value="Genomic_DNA"/>
</dbReference>
<proteinExistence type="inferred from homology"/>
<evidence type="ECO:0000256" key="1">
    <source>
        <dbReference type="ARBA" id="ARBA00010928"/>
    </source>
</evidence>
<dbReference type="InterPro" id="IPR036291">
    <property type="entry name" value="NAD(P)-bd_dom_sf"/>
</dbReference>
<accession>A0ABU6AJV8</accession>
<dbReference type="InterPro" id="IPR000683">
    <property type="entry name" value="Gfo/Idh/MocA-like_OxRdtase_N"/>
</dbReference>
<evidence type="ECO:0000313" key="4">
    <source>
        <dbReference type="EMBL" id="MEB3371669.1"/>
    </source>
</evidence>
<feature type="domain" description="Gfo/Idh/MocA-like oxidoreductase C-terminal" evidence="3">
    <location>
        <begin position="145"/>
        <end position="432"/>
    </location>
</feature>
<organism evidence="4 5">
    <name type="scientific">Saccharopolyspora mangrovi</name>
    <dbReference type="NCBI Taxonomy" id="3082379"/>
    <lineage>
        <taxon>Bacteria</taxon>
        <taxon>Bacillati</taxon>
        <taxon>Actinomycetota</taxon>
        <taxon>Actinomycetes</taxon>
        <taxon>Pseudonocardiales</taxon>
        <taxon>Pseudonocardiaceae</taxon>
        <taxon>Saccharopolyspora</taxon>
    </lineage>
</organism>
<reference evidence="4 5" key="1">
    <citation type="submission" date="2023-10" db="EMBL/GenBank/DDBJ databases">
        <title>Saccharopolyspora sp. nov., isolated from mangrove soil.</title>
        <authorList>
            <person name="Lu Y."/>
            <person name="Liu W."/>
        </authorList>
    </citation>
    <scope>NUCLEOTIDE SEQUENCE [LARGE SCALE GENOMIC DNA]</scope>
    <source>
        <strain evidence="4 5">S2-29</strain>
    </source>
</reference>
<protein>
    <submittedName>
        <fullName evidence="4">Gfo/Idh/MocA family oxidoreductase</fullName>
    </submittedName>
</protein>
<evidence type="ECO:0000259" key="2">
    <source>
        <dbReference type="Pfam" id="PF01408"/>
    </source>
</evidence>
<name>A0ABU6AJV8_9PSEU</name>
<dbReference type="Gene3D" id="3.40.50.720">
    <property type="entry name" value="NAD(P)-binding Rossmann-like Domain"/>
    <property type="match status" value="1"/>
</dbReference>
<dbReference type="Pfam" id="PF01408">
    <property type="entry name" value="GFO_IDH_MocA"/>
    <property type="match status" value="1"/>
</dbReference>
<feature type="domain" description="Gfo/Idh/MocA-like oxidoreductase N-terminal" evidence="2">
    <location>
        <begin position="4"/>
        <end position="129"/>
    </location>
</feature>
<dbReference type="PANTHER" id="PTHR43377">
    <property type="entry name" value="BILIVERDIN REDUCTASE A"/>
    <property type="match status" value="1"/>
</dbReference>
<evidence type="ECO:0000313" key="5">
    <source>
        <dbReference type="Proteomes" id="UP001327093"/>
    </source>
</evidence>
<keyword evidence="5" id="KW-1185">Reference proteome</keyword>
<dbReference type="SUPFAM" id="SSF51735">
    <property type="entry name" value="NAD(P)-binding Rossmann-fold domains"/>
    <property type="match status" value="1"/>
</dbReference>
<dbReference type="InterPro" id="IPR051450">
    <property type="entry name" value="Gfo/Idh/MocA_Oxidoreductases"/>
</dbReference>
<dbReference type="RefSeq" id="WP_324269095.1">
    <property type="nucleotide sequence ID" value="NZ_JAWLNX010000031.1"/>
</dbReference>
<dbReference type="PANTHER" id="PTHR43377:SF2">
    <property type="entry name" value="BINDING ROSSMANN FOLD OXIDOREDUCTASE, PUTATIVE (AFU_ORTHOLOGUE AFUA_4G00560)-RELATED"/>
    <property type="match status" value="1"/>
</dbReference>
<comment type="similarity">
    <text evidence="1">Belongs to the Gfo/Idh/MocA family.</text>
</comment>
<dbReference type="Proteomes" id="UP001327093">
    <property type="component" value="Unassembled WGS sequence"/>
</dbReference>
<evidence type="ECO:0000259" key="3">
    <source>
        <dbReference type="Pfam" id="PF02894"/>
    </source>
</evidence>
<dbReference type="InterPro" id="IPR004104">
    <property type="entry name" value="Gfo/Idh/MocA-like_OxRdtase_C"/>
</dbReference>
<comment type="caution">
    <text evidence="4">The sequence shown here is derived from an EMBL/GenBank/DDBJ whole genome shotgun (WGS) entry which is preliminary data.</text>
</comment>
<dbReference type="Pfam" id="PF02894">
    <property type="entry name" value="GFO_IDH_MocA_C"/>
    <property type="match status" value="1"/>
</dbReference>
<gene>
    <name evidence="4" type="ORF">R4I43_30125</name>
</gene>
<dbReference type="Gene3D" id="3.30.360.10">
    <property type="entry name" value="Dihydrodipicolinate Reductase, domain 2"/>
    <property type="match status" value="1"/>
</dbReference>